<feature type="compositionally biased region" description="Low complexity" evidence="1">
    <location>
        <begin position="47"/>
        <end position="62"/>
    </location>
</feature>
<dbReference type="EMBL" id="CAWUOM010000115">
    <property type="protein sequence ID" value="CAK7272762.1"/>
    <property type="molecule type" value="Genomic_DNA"/>
</dbReference>
<sequence length="133" mass="13694">MTPTIQTSAPSPDDPMEITTPTRSVSPSSQQRQHQYQQNDAEIPRRGTNGSSGSNSTAAANGLGHDNDPSSGRSGSISPPESSEPTPTKPESNTLHPALSALGGGAGTIPAAAAPAVHQTKIVQTAFIHKLYK</sequence>
<reference evidence="2 3" key="1">
    <citation type="submission" date="2024-01" db="EMBL/GenBank/DDBJ databases">
        <authorList>
            <person name="Allen C."/>
            <person name="Tagirdzhanova G."/>
        </authorList>
    </citation>
    <scope>NUCLEOTIDE SEQUENCE [LARGE SCALE GENOMIC DNA]</scope>
    <source>
        <strain evidence="2 3">CBS 573.63</strain>
    </source>
</reference>
<keyword evidence="3" id="KW-1185">Reference proteome</keyword>
<feature type="compositionally biased region" description="Polar residues" evidence="1">
    <location>
        <begin position="19"/>
        <end position="29"/>
    </location>
</feature>
<feature type="region of interest" description="Disordered" evidence="1">
    <location>
        <begin position="1"/>
        <end position="109"/>
    </location>
</feature>
<organism evidence="2 3">
    <name type="scientific">Sporothrix epigloea</name>
    <dbReference type="NCBI Taxonomy" id="1892477"/>
    <lineage>
        <taxon>Eukaryota</taxon>
        <taxon>Fungi</taxon>
        <taxon>Dikarya</taxon>
        <taxon>Ascomycota</taxon>
        <taxon>Pezizomycotina</taxon>
        <taxon>Sordariomycetes</taxon>
        <taxon>Sordariomycetidae</taxon>
        <taxon>Ophiostomatales</taxon>
        <taxon>Ophiostomataceae</taxon>
        <taxon>Sporothrix</taxon>
    </lineage>
</organism>
<proteinExistence type="predicted"/>
<evidence type="ECO:0000313" key="3">
    <source>
        <dbReference type="Proteomes" id="UP001642501"/>
    </source>
</evidence>
<comment type="caution">
    <text evidence="2">The sequence shown here is derived from an EMBL/GenBank/DDBJ whole genome shotgun (WGS) entry which is preliminary data.</text>
</comment>
<feature type="compositionally biased region" description="Low complexity" evidence="1">
    <location>
        <begin position="69"/>
        <end position="92"/>
    </location>
</feature>
<evidence type="ECO:0000313" key="2">
    <source>
        <dbReference type="EMBL" id="CAK7272762.1"/>
    </source>
</evidence>
<name>A0ABP0E0P2_9PEZI</name>
<protein>
    <submittedName>
        <fullName evidence="2">Flocculation suppression protein</fullName>
    </submittedName>
</protein>
<evidence type="ECO:0000256" key="1">
    <source>
        <dbReference type="SAM" id="MobiDB-lite"/>
    </source>
</evidence>
<dbReference type="Proteomes" id="UP001642501">
    <property type="component" value="Unassembled WGS sequence"/>
</dbReference>
<gene>
    <name evidence="2" type="primary">SFL1_2</name>
    <name evidence="2" type="ORF">SEPCBS57363_005310</name>
</gene>
<feature type="compositionally biased region" description="Polar residues" evidence="1">
    <location>
        <begin position="1"/>
        <end position="10"/>
    </location>
</feature>
<accession>A0ABP0E0P2</accession>